<feature type="transmembrane region" description="Helical" evidence="6">
    <location>
        <begin position="399"/>
        <end position="425"/>
    </location>
</feature>
<accession>A0ABQ4PIH0</accession>
<keyword evidence="2" id="KW-1003">Cell membrane</keyword>
<comment type="subcellular location">
    <subcellularLocation>
        <location evidence="1">Cell membrane</location>
        <topology evidence="1">Multi-pass membrane protein</topology>
    </subcellularLocation>
</comment>
<keyword evidence="4 6" id="KW-1133">Transmembrane helix</keyword>
<dbReference type="PANTHER" id="PTHR30572:SF18">
    <property type="entry name" value="ABC-TYPE MACROLIDE FAMILY EXPORT SYSTEM PERMEASE COMPONENT 2"/>
    <property type="match status" value="1"/>
</dbReference>
<dbReference type="EMBL" id="BPFB01000022">
    <property type="protein sequence ID" value="GIU47299.1"/>
    <property type="molecule type" value="Genomic_DNA"/>
</dbReference>
<evidence type="ECO:0000259" key="7">
    <source>
        <dbReference type="Pfam" id="PF02687"/>
    </source>
</evidence>
<keyword evidence="3 6" id="KW-0812">Transmembrane</keyword>
<evidence type="ECO:0000259" key="8">
    <source>
        <dbReference type="Pfam" id="PF12704"/>
    </source>
</evidence>
<evidence type="ECO:0000256" key="2">
    <source>
        <dbReference type="ARBA" id="ARBA00022475"/>
    </source>
</evidence>
<evidence type="ECO:0000256" key="5">
    <source>
        <dbReference type="ARBA" id="ARBA00023136"/>
    </source>
</evidence>
<feature type="transmembrane region" description="Helical" evidence="6">
    <location>
        <begin position="21"/>
        <end position="41"/>
    </location>
</feature>
<evidence type="ECO:0000256" key="6">
    <source>
        <dbReference type="SAM" id="Phobius"/>
    </source>
</evidence>
<name>A0ABQ4PIH0_9GAMM</name>
<evidence type="ECO:0000313" key="9">
    <source>
        <dbReference type="EMBL" id="GIU47299.1"/>
    </source>
</evidence>
<dbReference type="InterPro" id="IPR003838">
    <property type="entry name" value="ABC3_permease_C"/>
</dbReference>
<gene>
    <name evidence="9" type="ORF">TUM4630_20830</name>
</gene>
<dbReference type="RefSeq" id="WP_119977667.1">
    <property type="nucleotide sequence ID" value="NZ_BPFB01000022.1"/>
</dbReference>
<dbReference type="Pfam" id="PF02687">
    <property type="entry name" value="FtsX"/>
    <property type="match status" value="1"/>
</dbReference>
<evidence type="ECO:0000256" key="1">
    <source>
        <dbReference type="ARBA" id="ARBA00004651"/>
    </source>
</evidence>
<feature type="domain" description="ABC3 transporter permease C-terminal" evidence="7">
    <location>
        <begin position="314"/>
        <end position="429"/>
    </location>
</feature>
<feature type="transmembrane region" description="Helical" evidence="6">
    <location>
        <begin position="355"/>
        <end position="379"/>
    </location>
</feature>
<dbReference type="InterPro" id="IPR025857">
    <property type="entry name" value="MacB_PCD"/>
</dbReference>
<dbReference type="PANTHER" id="PTHR30572">
    <property type="entry name" value="MEMBRANE COMPONENT OF TRANSPORTER-RELATED"/>
    <property type="match status" value="1"/>
</dbReference>
<proteinExistence type="predicted"/>
<feature type="domain" description="MacB-like periplasmic core" evidence="8">
    <location>
        <begin position="20"/>
        <end position="218"/>
    </location>
</feature>
<dbReference type="Pfam" id="PF12704">
    <property type="entry name" value="MacB_PCD"/>
    <property type="match status" value="1"/>
</dbReference>
<protein>
    <submittedName>
        <fullName evidence="9">ABC macrolide family export system permease 2</fullName>
    </submittedName>
</protein>
<comment type="caution">
    <text evidence="9">The sequence shown here is derived from an EMBL/GenBank/DDBJ whole genome shotgun (WGS) entry which is preliminary data.</text>
</comment>
<evidence type="ECO:0000256" key="4">
    <source>
        <dbReference type="ARBA" id="ARBA00022989"/>
    </source>
</evidence>
<keyword evidence="5 6" id="KW-0472">Membrane</keyword>
<feature type="transmembrane region" description="Helical" evidence="6">
    <location>
        <begin position="310"/>
        <end position="335"/>
    </location>
</feature>
<organism evidence="9 10">
    <name type="scientific">Shewanella algidipiscicola</name>
    <dbReference type="NCBI Taxonomy" id="614070"/>
    <lineage>
        <taxon>Bacteria</taxon>
        <taxon>Pseudomonadati</taxon>
        <taxon>Pseudomonadota</taxon>
        <taxon>Gammaproteobacteria</taxon>
        <taxon>Alteromonadales</taxon>
        <taxon>Shewanellaceae</taxon>
        <taxon>Shewanella</taxon>
    </lineage>
</organism>
<sequence>MFLYYVDLAWRSIKKTPILSLLMVLAISVGIGITITTLNVYNMMAFNPAGERAEQLNTVQLWSQGPDSWADYHSQVTYQDVMNLRKGKVANEQAAMFRSGMAVQTDDPQILPSLNGVRVTDSGFFNLFEVPFIYGNSWDKSVDEQAAFQAVIGKKLNQKLFGGENSVGKTIYLNRKPYQVVGVIDDWHPQPKYYDPTSGAFSKAEQIYIPFSLTASEEFSVWGNMSGWKYERLDDYQDRLGSEKVWIQYWVDLPTAEDRQSYKRYLSQYVEQQKELGRFTDGKSPEESAQLSNVDAWLERNHVVPEDNKILLGLSVLFLSVCLVNILGLMLTKFLKRAPEVGVRRAIGASRSQIFSQYMVEVGVIGLFGGLLGLAWAWGALYGLSARFGVAEGLTHLSLSMWVITPAIAVGTAMLAGLYPAWVVCRTKPSVYLKSQ</sequence>
<dbReference type="InterPro" id="IPR050250">
    <property type="entry name" value="Macrolide_Exporter_MacB"/>
</dbReference>
<keyword evidence="10" id="KW-1185">Reference proteome</keyword>
<evidence type="ECO:0000313" key="10">
    <source>
        <dbReference type="Proteomes" id="UP000761574"/>
    </source>
</evidence>
<dbReference type="Proteomes" id="UP000761574">
    <property type="component" value="Unassembled WGS sequence"/>
</dbReference>
<evidence type="ECO:0000256" key="3">
    <source>
        <dbReference type="ARBA" id="ARBA00022692"/>
    </source>
</evidence>
<reference evidence="9 10" key="1">
    <citation type="submission" date="2021-05" db="EMBL/GenBank/DDBJ databases">
        <title>Molecular characterization for Shewanella algae harboring chromosomal blaOXA-55-like strains isolated from clinical and environment sample.</title>
        <authorList>
            <person name="Ohama Y."/>
            <person name="Aoki K."/>
            <person name="Harada S."/>
            <person name="Moriya K."/>
            <person name="Ishii Y."/>
            <person name="Tateda K."/>
        </authorList>
    </citation>
    <scope>NUCLEOTIDE SEQUENCE [LARGE SCALE GENOMIC DNA]</scope>
    <source>
        <strain evidence="9 10">LMG 23746</strain>
    </source>
</reference>